<proteinExistence type="predicted"/>
<comment type="cofactor">
    <cofactor evidence="1">
        <name>Mg(2+)</name>
        <dbReference type="ChEBI" id="CHEBI:18420"/>
    </cofactor>
    <text evidence="1">Binds 2 magnesium ions per subunit.</text>
</comment>
<sequence length="294" mass="30998">MKPLELARLSLEGLSVGDAFGQCFFALDDAEAAIASRRLPDAPWYYTDDTEMTLSVIASLARYGRIEQDTLAADFASRYSYERAYGPSMHRTLARIREGEDWRNVANAAFGGQGSWGNGAAMRAAPIGAFFAHDLDVVREEARRSAVVTHAHDEAVAGAIAVALGAALWARCGVDGRCPKGDEFLGEVASRVPESEVRSRLQRAISIGSSATPGFAVSALGNGTDMSAPDTVPFALWCCAHAGDSYPGAMWLAVSAGGDRDTLCAIVGGIVALRVGVAGIPSSWIACRESLPVV</sequence>
<dbReference type="PANTHER" id="PTHR16222:SF12">
    <property type="entry name" value="ADP-RIBOSYLGLYCOHYDROLASE-RELATED"/>
    <property type="match status" value="1"/>
</dbReference>
<dbReference type="RefSeq" id="WP_263544416.1">
    <property type="nucleotide sequence ID" value="NZ_JAOVZO020000001.1"/>
</dbReference>
<dbReference type="InterPro" id="IPR005502">
    <property type="entry name" value="Ribosyl_crysJ1"/>
</dbReference>
<feature type="binding site" evidence="1">
    <location>
        <position position="262"/>
    </location>
    <ligand>
        <name>Mg(2+)</name>
        <dbReference type="ChEBI" id="CHEBI:18420"/>
        <label>1</label>
    </ligand>
</feature>
<protein>
    <submittedName>
        <fullName evidence="2">ADP-ribosylglycohydrolase family protein</fullName>
    </submittedName>
</protein>
<feature type="binding site" evidence="1">
    <location>
        <position position="261"/>
    </location>
    <ligand>
        <name>Mg(2+)</name>
        <dbReference type="ChEBI" id="CHEBI:18420"/>
        <label>1</label>
    </ligand>
</feature>
<dbReference type="InterPro" id="IPR036705">
    <property type="entry name" value="Ribosyl_crysJ1_sf"/>
</dbReference>
<feature type="binding site" evidence="1">
    <location>
        <position position="48"/>
    </location>
    <ligand>
        <name>Mg(2+)</name>
        <dbReference type="ChEBI" id="CHEBI:18420"/>
        <label>1</label>
    </ligand>
</feature>
<dbReference type="Proteomes" id="UP001139971">
    <property type="component" value="Unassembled WGS sequence"/>
</dbReference>
<evidence type="ECO:0000256" key="1">
    <source>
        <dbReference type="PIRSR" id="PIRSR605502-1"/>
    </source>
</evidence>
<dbReference type="Gene3D" id="1.10.4080.10">
    <property type="entry name" value="ADP-ribosylation/Crystallin J1"/>
    <property type="match status" value="1"/>
</dbReference>
<accession>A0A9X3YGZ6</accession>
<dbReference type="GO" id="GO:0046872">
    <property type="term" value="F:metal ion binding"/>
    <property type="evidence" value="ECO:0007669"/>
    <property type="project" value="UniProtKB-KW"/>
</dbReference>
<feature type="binding site" evidence="1">
    <location>
        <position position="259"/>
    </location>
    <ligand>
        <name>Mg(2+)</name>
        <dbReference type="ChEBI" id="CHEBI:18420"/>
        <label>1</label>
    </ligand>
</feature>
<organism evidence="2 3">
    <name type="scientific">Tahibacter soli</name>
    <dbReference type="NCBI Taxonomy" id="2983605"/>
    <lineage>
        <taxon>Bacteria</taxon>
        <taxon>Pseudomonadati</taxon>
        <taxon>Pseudomonadota</taxon>
        <taxon>Gammaproteobacteria</taxon>
        <taxon>Lysobacterales</taxon>
        <taxon>Rhodanobacteraceae</taxon>
        <taxon>Tahibacter</taxon>
    </lineage>
</organism>
<comment type="caution">
    <text evidence="2">The sequence shown here is derived from an EMBL/GenBank/DDBJ whole genome shotgun (WGS) entry which is preliminary data.</text>
</comment>
<name>A0A9X3YGZ6_9GAMM</name>
<evidence type="ECO:0000313" key="3">
    <source>
        <dbReference type="Proteomes" id="UP001139971"/>
    </source>
</evidence>
<dbReference type="Pfam" id="PF03747">
    <property type="entry name" value="ADP_ribosyl_GH"/>
    <property type="match status" value="1"/>
</dbReference>
<keyword evidence="1" id="KW-0479">Metal-binding</keyword>
<feature type="binding site" evidence="1">
    <location>
        <position position="49"/>
    </location>
    <ligand>
        <name>Mg(2+)</name>
        <dbReference type="ChEBI" id="CHEBI:18420"/>
        <label>1</label>
    </ligand>
</feature>
<keyword evidence="1" id="KW-0460">Magnesium</keyword>
<dbReference type="PANTHER" id="PTHR16222">
    <property type="entry name" value="ADP-RIBOSYLGLYCOHYDROLASE"/>
    <property type="match status" value="1"/>
</dbReference>
<feature type="binding site" evidence="1">
    <location>
        <position position="47"/>
    </location>
    <ligand>
        <name>Mg(2+)</name>
        <dbReference type="ChEBI" id="CHEBI:18420"/>
        <label>1</label>
    </ligand>
</feature>
<keyword evidence="3" id="KW-1185">Reference proteome</keyword>
<dbReference type="EMBL" id="JAOVZO020000001">
    <property type="protein sequence ID" value="MDC8010996.1"/>
    <property type="molecule type" value="Genomic_DNA"/>
</dbReference>
<dbReference type="InterPro" id="IPR050792">
    <property type="entry name" value="ADP-ribosylglycohydrolase"/>
</dbReference>
<dbReference type="SUPFAM" id="SSF101478">
    <property type="entry name" value="ADP-ribosylglycohydrolase"/>
    <property type="match status" value="1"/>
</dbReference>
<gene>
    <name evidence="2" type="ORF">OD750_000380</name>
</gene>
<reference evidence="2" key="1">
    <citation type="submission" date="2023-02" db="EMBL/GenBank/DDBJ databases">
        <title>Tahibacter soli sp. nov. isolated from soil.</title>
        <authorList>
            <person name="Baek J.H."/>
            <person name="Lee J.K."/>
            <person name="Choi D.G."/>
            <person name="Jeon C.O."/>
        </authorList>
    </citation>
    <scope>NUCLEOTIDE SEQUENCE</scope>
    <source>
        <strain evidence="2">BL</strain>
    </source>
</reference>
<evidence type="ECO:0000313" key="2">
    <source>
        <dbReference type="EMBL" id="MDC8010996.1"/>
    </source>
</evidence>
<dbReference type="AlphaFoldDB" id="A0A9X3YGZ6"/>